<dbReference type="Gene3D" id="3.10.129.10">
    <property type="entry name" value="Hotdog Thioesterase"/>
    <property type="match status" value="1"/>
</dbReference>
<dbReference type="EC" id="3.1.2.20" evidence="5"/>
<reference evidence="6" key="1">
    <citation type="journal article" date="2019" name="Int. J. Syst. Evol. Microbiol.">
        <title>The Global Catalogue of Microorganisms (GCM) 10K type strain sequencing project: providing services to taxonomists for standard genome sequencing and annotation.</title>
        <authorList>
            <consortium name="The Broad Institute Genomics Platform"/>
            <consortium name="The Broad Institute Genome Sequencing Center for Infectious Disease"/>
            <person name="Wu L."/>
            <person name="Ma J."/>
        </authorList>
    </citation>
    <scope>NUCLEOTIDE SEQUENCE [LARGE SCALE GENOMIC DNA]</scope>
    <source>
        <strain evidence="6">JCM 16545</strain>
    </source>
</reference>
<dbReference type="InterPro" id="IPR040170">
    <property type="entry name" value="Cytosol_ACT"/>
</dbReference>
<sequence>METHRLVLTEDLNQYGFLFGGRLLSWVDEAGFIAASNDFPNARFVTIGMSKVEFRKSVKNGSVVRIVVERSKMGRTSVCYRVDIYSTKEPERGVIFATEITYVNVDETGEKLPL</sequence>
<dbReference type="InterPro" id="IPR029069">
    <property type="entry name" value="HotDog_dom_sf"/>
</dbReference>
<dbReference type="SUPFAM" id="SSF54637">
    <property type="entry name" value="Thioesterase/thiol ester dehydrase-isomerase"/>
    <property type="match status" value="1"/>
</dbReference>
<evidence type="ECO:0000256" key="2">
    <source>
        <dbReference type="ARBA" id="ARBA00022801"/>
    </source>
</evidence>
<comment type="caution">
    <text evidence="5">The sequence shown here is derived from an EMBL/GenBank/DDBJ whole genome shotgun (WGS) entry which is preliminary data.</text>
</comment>
<keyword evidence="6" id="KW-1185">Reference proteome</keyword>
<dbReference type="PROSITE" id="PS51770">
    <property type="entry name" value="HOTDOG_ACOT"/>
    <property type="match status" value="1"/>
</dbReference>
<dbReference type="EMBL" id="JBHUJC010000043">
    <property type="protein sequence ID" value="MFD2277697.1"/>
    <property type="molecule type" value="Genomic_DNA"/>
</dbReference>
<dbReference type="PANTHER" id="PTHR11049:SF31">
    <property type="entry name" value="HOTDOG ACOT-TYPE DOMAIN-CONTAINING PROTEIN"/>
    <property type="match status" value="1"/>
</dbReference>
<dbReference type="CDD" id="cd03442">
    <property type="entry name" value="BFIT_BACH"/>
    <property type="match status" value="1"/>
</dbReference>
<evidence type="ECO:0000313" key="6">
    <source>
        <dbReference type="Proteomes" id="UP001597297"/>
    </source>
</evidence>
<evidence type="ECO:0000256" key="1">
    <source>
        <dbReference type="ARBA" id="ARBA00010458"/>
    </source>
</evidence>
<evidence type="ECO:0000313" key="5">
    <source>
        <dbReference type="EMBL" id="MFD2277697.1"/>
    </source>
</evidence>
<accession>A0ABW5E5Q5</accession>
<dbReference type="Pfam" id="PF03061">
    <property type="entry name" value="4HBT"/>
    <property type="match status" value="1"/>
</dbReference>
<dbReference type="RefSeq" id="WP_377093572.1">
    <property type="nucleotide sequence ID" value="NZ_JBHSJM010000001.1"/>
</dbReference>
<dbReference type="InterPro" id="IPR033120">
    <property type="entry name" value="HOTDOG_ACOT"/>
</dbReference>
<evidence type="ECO:0000259" key="4">
    <source>
        <dbReference type="PROSITE" id="PS51770"/>
    </source>
</evidence>
<feature type="domain" description="HotDog ACOT-type" evidence="4">
    <location>
        <begin position="1"/>
        <end position="108"/>
    </location>
</feature>
<dbReference type="Proteomes" id="UP001597297">
    <property type="component" value="Unassembled WGS sequence"/>
</dbReference>
<dbReference type="PANTHER" id="PTHR11049">
    <property type="entry name" value="ACYL COENZYME A THIOESTER HYDROLASE"/>
    <property type="match status" value="1"/>
</dbReference>
<dbReference type="GO" id="GO:0047617">
    <property type="term" value="F:fatty acyl-CoA hydrolase activity"/>
    <property type="evidence" value="ECO:0007669"/>
    <property type="project" value="UniProtKB-EC"/>
</dbReference>
<gene>
    <name evidence="5" type="ORF">ACFSQZ_14610</name>
</gene>
<comment type="similarity">
    <text evidence="1">Belongs to the acyl coenzyme A hydrolase family.</text>
</comment>
<protein>
    <submittedName>
        <fullName evidence="5">Acyl-CoA thioesterase</fullName>
        <ecNumber evidence="5">3.1.2.20</ecNumber>
    </submittedName>
</protein>
<organism evidence="5 6">
    <name type="scientific">Rubritalea spongiae</name>
    <dbReference type="NCBI Taxonomy" id="430797"/>
    <lineage>
        <taxon>Bacteria</taxon>
        <taxon>Pseudomonadati</taxon>
        <taxon>Verrucomicrobiota</taxon>
        <taxon>Verrucomicrobiia</taxon>
        <taxon>Verrucomicrobiales</taxon>
        <taxon>Rubritaleaceae</taxon>
        <taxon>Rubritalea</taxon>
    </lineage>
</organism>
<name>A0ABW5E5Q5_9BACT</name>
<keyword evidence="2 3" id="KW-0378">Hydrolase</keyword>
<dbReference type="InterPro" id="IPR006683">
    <property type="entry name" value="Thioestr_dom"/>
</dbReference>
<proteinExistence type="inferred from homology"/>
<evidence type="ECO:0000256" key="3">
    <source>
        <dbReference type="PROSITE-ProRule" id="PRU01106"/>
    </source>
</evidence>